<protein>
    <submittedName>
        <fullName evidence="9">Heptaprenylglyceryl phosphate synthase</fullName>
        <ecNumber evidence="9">2.5.1.n9</ecNumber>
    </submittedName>
</protein>
<dbReference type="Proteomes" id="UP001524944">
    <property type="component" value="Unassembled WGS sequence"/>
</dbReference>
<keyword evidence="5" id="KW-0443">Lipid metabolism</keyword>
<evidence type="ECO:0000256" key="2">
    <source>
        <dbReference type="ARBA" id="ARBA00022679"/>
    </source>
</evidence>
<gene>
    <name evidence="9" type="ORF">NVS47_08830</name>
</gene>
<keyword evidence="7" id="KW-1208">Phospholipid metabolism</keyword>
<evidence type="ECO:0000256" key="8">
    <source>
        <dbReference type="ARBA" id="ARBA00048318"/>
    </source>
</evidence>
<keyword evidence="4" id="KW-0460">Magnesium</keyword>
<evidence type="ECO:0000256" key="5">
    <source>
        <dbReference type="ARBA" id="ARBA00023098"/>
    </source>
</evidence>
<dbReference type="InterPro" id="IPR038597">
    <property type="entry name" value="GGGP/HepGP_synthase_sf"/>
</dbReference>
<dbReference type="RefSeq" id="WP_157677313.1">
    <property type="nucleotide sequence ID" value="NZ_CP022121.1"/>
</dbReference>
<accession>A0ABT1Y414</accession>
<evidence type="ECO:0000256" key="1">
    <source>
        <dbReference type="ARBA" id="ARBA00022516"/>
    </source>
</evidence>
<name>A0ABT1Y414_9FIRM</name>
<dbReference type="CDD" id="cd02812">
    <property type="entry name" value="PcrB_like"/>
    <property type="match status" value="1"/>
</dbReference>
<organism evidence="9 10">
    <name type="scientific">Dehalobacterium formicoaceticum</name>
    <dbReference type="NCBI Taxonomy" id="51515"/>
    <lineage>
        <taxon>Bacteria</taxon>
        <taxon>Bacillati</taxon>
        <taxon>Bacillota</taxon>
        <taxon>Clostridia</taxon>
        <taxon>Eubacteriales</taxon>
        <taxon>Peptococcaceae</taxon>
        <taxon>Dehalobacterium</taxon>
    </lineage>
</organism>
<evidence type="ECO:0000256" key="3">
    <source>
        <dbReference type="ARBA" id="ARBA00022723"/>
    </source>
</evidence>
<dbReference type="GO" id="GO:0016740">
    <property type="term" value="F:transferase activity"/>
    <property type="evidence" value="ECO:0007669"/>
    <property type="project" value="UniProtKB-KW"/>
</dbReference>
<dbReference type="PANTHER" id="PTHR40029">
    <property type="match status" value="1"/>
</dbReference>
<keyword evidence="1" id="KW-0444">Lipid biosynthesis</keyword>
<comment type="caution">
    <text evidence="9">The sequence shown here is derived from an EMBL/GenBank/DDBJ whole genome shotgun (WGS) entry which is preliminary data.</text>
</comment>
<evidence type="ECO:0000256" key="6">
    <source>
        <dbReference type="ARBA" id="ARBA00023209"/>
    </source>
</evidence>
<proteinExistence type="predicted"/>
<dbReference type="EMBL" id="JANPWE010000003">
    <property type="protein sequence ID" value="MCR6545615.1"/>
    <property type="molecule type" value="Genomic_DNA"/>
</dbReference>
<dbReference type="SUPFAM" id="SSF51395">
    <property type="entry name" value="FMN-linked oxidoreductases"/>
    <property type="match status" value="1"/>
</dbReference>
<evidence type="ECO:0000256" key="7">
    <source>
        <dbReference type="ARBA" id="ARBA00023264"/>
    </source>
</evidence>
<comment type="catalytic activity">
    <reaction evidence="8">
        <text>sn-glycerol 1-phosphate + all-trans-heptaprenyl diphosphate = 3-heptaprenyl-sn-glycero-1-phosphate + diphosphate</text>
        <dbReference type="Rhea" id="RHEA:33495"/>
        <dbReference type="ChEBI" id="CHEBI:33019"/>
        <dbReference type="ChEBI" id="CHEBI:57685"/>
        <dbReference type="ChEBI" id="CHEBI:58206"/>
        <dbReference type="ChEBI" id="CHEBI:64781"/>
        <dbReference type="EC" id="2.5.1.n9"/>
    </reaction>
</comment>
<dbReference type="InterPro" id="IPR008205">
    <property type="entry name" value="GGGP_HepGP_synthase"/>
</dbReference>
<dbReference type="EC" id="2.5.1.n9" evidence="9"/>
<keyword evidence="3" id="KW-0479">Metal-binding</keyword>
<dbReference type="Pfam" id="PF01884">
    <property type="entry name" value="PcrB"/>
    <property type="match status" value="1"/>
</dbReference>
<evidence type="ECO:0000256" key="4">
    <source>
        <dbReference type="ARBA" id="ARBA00022842"/>
    </source>
</evidence>
<dbReference type="NCBIfam" id="NF003199">
    <property type="entry name" value="PRK04169.1-3"/>
    <property type="match status" value="1"/>
</dbReference>
<sequence length="243" mass="27665">MWQDVNWRDWGIILKLDPDKKIREDILKEILSYSGIDAVIVGGTQNITRDNTEVLLQIIHDADYEGPLIQEISELQAVSVNVDGYLLPVVLNAGHRDWFIGQHLTGIKALGHLINWSQVLVEAYVICNPDSAAARRTQAIVPDREDLLAYQTLIEEVYALPILYVEYSGRYGNPDWLKALKERRKKAHIFYGGGIESVPQAEEMGSLADTIIIGNLIYRQPQKLMEILDHRSKKSFLQEAYHD</sequence>
<evidence type="ECO:0000313" key="9">
    <source>
        <dbReference type="EMBL" id="MCR6545615.1"/>
    </source>
</evidence>
<keyword evidence="2 9" id="KW-0808">Transferase</keyword>
<keyword evidence="6" id="KW-0594">Phospholipid biosynthesis</keyword>
<keyword evidence="10" id="KW-1185">Reference proteome</keyword>
<evidence type="ECO:0000313" key="10">
    <source>
        <dbReference type="Proteomes" id="UP001524944"/>
    </source>
</evidence>
<dbReference type="NCBIfam" id="TIGR01768">
    <property type="entry name" value="GGGP-family"/>
    <property type="match status" value="1"/>
</dbReference>
<dbReference type="PANTHER" id="PTHR40029:SF2">
    <property type="entry name" value="HEPTAPRENYLGLYCERYL PHOSPHATE SYNTHASE"/>
    <property type="match status" value="1"/>
</dbReference>
<reference evidence="9 10" key="1">
    <citation type="submission" date="2022-08" db="EMBL/GenBank/DDBJ databases">
        <title>Proteogenomics of the novel Dehalobacterium formicoaceticum strain EZ94 highlights a key role of methyltransferases during anaerobic dichloromethane degradation.</title>
        <authorList>
            <person name="Wasmund K."/>
        </authorList>
    </citation>
    <scope>NUCLEOTIDE SEQUENCE [LARGE SCALE GENOMIC DNA]</scope>
    <source>
        <strain evidence="9 10">EZ94</strain>
    </source>
</reference>
<dbReference type="InterPro" id="IPR039074">
    <property type="entry name" value="GGGP/HepGP_synthase_I"/>
</dbReference>
<dbReference type="Gene3D" id="3.20.20.390">
    <property type="entry name" value="FMN-linked oxidoreductases"/>
    <property type="match status" value="1"/>
</dbReference>